<dbReference type="Pfam" id="PF26639">
    <property type="entry name" value="Het-6_barrel"/>
    <property type="match status" value="1"/>
</dbReference>
<dbReference type="InterPro" id="IPR052895">
    <property type="entry name" value="HetReg/Transcr_Mod"/>
</dbReference>
<evidence type="ECO:0000313" key="3">
    <source>
        <dbReference type="Proteomes" id="UP001305414"/>
    </source>
</evidence>
<proteinExistence type="predicted"/>
<dbReference type="PANTHER" id="PTHR24148:SF73">
    <property type="entry name" value="HET DOMAIN PROTEIN (AFU_ORTHOLOGUE AFUA_8G01020)"/>
    <property type="match status" value="1"/>
</dbReference>
<dbReference type="AlphaFoldDB" id="A0AAN7V170"/>
<dbReference type="Pfam" id="PF06985">
    <property type="entry name" value="HET"/>
    <property type="match status" value="1"/>
</dbReference>
<dbReference type="Proteomes" id="UP001305414">
    <property type="component" value="Unassembled WGS sequence"/>
</dbReference>
<protein>
    <recommendedName>
        <fullName evidence="1">Heterokaryon incompatibility domain-containing protein</fullName>
    </recommendedName>
</protein>
<evidence type="ECO:0000259" key="1">
    <source>
        <dbReference type="Pfam" id="PF06985"/>
    </source>
</evidence>
<keyword evidence="3" id="KW-1185">Reference proteome</keyword>
<gene>
    <name evidence="2" type="ORF">RRF57_012983</name>
</gene>
<evidence type="ECO:0000313" key="2">
    <source>
        <dbReference type="EMBL" id="KAK5637271.1"/>
    </source>
</evidence>
<dbReference type="EMBL" id="JAWHQM010000104">
    <property type="protein sequence ID" value="KAK5637271.1"/>
    <property type="molecule type" value="Genomic_DNA"/>
</dbReference>
<name>A0AAN7V170_9PEZI</name>
<feature type="domain" description="Heterokaryon incompatibility" evidence="1">
    <location>
        <begin position="47"/>
        <end position="194"/>
    </location>
</feature>
<comment type="caution">
    <text evidence="2">The sequence shown here is derived from an EMBL/GenBank/DDBJ whole genome shotgun (WGS) entry which is preliminary data.</text>
</comment>
<reference evidence="2 3" key="1">
    <citation type="submission" date="2023-10" db="EMBL/GenBank/DDBJ databases">
        <title>Draft genome sequence of Xylaria bambusicola isolate GMP-LS, the root and basal stem rot pathogen of sugarcane in Indonesia.</title>
        <authorList>
            <person name="Selvaraj P."/>
            <person name="Muralishankar V."/>
            <person name="Muruganantham S."/>
            <person name="Sp S."/>
            <person name="Haryani S."/>
            <person name="Lau K.J.X."/>
            <person name="Naqvi N.I."/>
        </authorList>
    </citation>
    <scope>NUCLEOTIDE SEQUENCE [LARGE SCALE GENOMIC DNA]</scope>
    <source>
        <strain evidence="2">GMP-LS</strain>
    </source>
</reference>
<accession>A0AAN7V170</accession>
<dbReference type="InterPro" id="IPR010730">
    <property type="entry name" value="HET"/>
</dbReference>
<sequence length="631" mass="71632">MSIDYQVLDPRKQEIRLLDILPNSSLKCARIPECSIGKVSLLENPSYEALSYAWGSPTTNRVILVEGVQIRVPENLYNALMGLRPTTGVLTIWIDYLCINQKDETEKSWQVGMMKDIYSHASRVLAWLGPADYETARAIQYLNKLGQTAEVCGFHYGSHQGTHVWEEFSNPALDASLKDFFKKAWWGRLWVLQEIAVPKRAEFVSGSLRISRTRLCAALNACQALWTLLMGKFANKDFGLISKYQLEVIMNYNFRPVVMVNAWRLYDVDRFSLVALLRLTCVGSVNLSRHGPHHLEASDPRDKIFALLGLARDREELERKGLYPDYTKSCQELYCLSAAILLQQGHLSLLSYVQYPKRQRNLPSWVPDWSASITHPLQILGDDHMTHEPEFCAGGRSKCASVVVNCNMPEHTETVISLDGYVYDKIEAVARFPRRQSTHEIPLVETFSWSQEWLAAILLLTYKVNCGFTTFQGRLRAVARTSVGGAAYTQDDQPGKLFQVGEDRFSEAAFLLWKSLKLLKNKAIEREARMFLNRLEVEFQYMRITSVRLVNEINGRSLRRLPFITKKGHLGLSGENIKQGDHVVIIRGAQVPYVLRLQPTGTYQLLSEAYVDGVMDGQAAEAATFLPLLLE</sequence>
<organism evidence="2 3">
    <name type="scientific">Xylaria bambusicola</name>
    <dbReference type="NCBI Taxonomy" id="326684"/>
    <lineage>
        <taxon>Eukaryota</taxon>
        <taxon>Fungi</taxon>
        <taxon>Dikarya</taxon>
        <taxon>Ascomycota</taxon>
        <taxon>Pezizomycotina</taxon>
        <taxon>Sordariomycetes</taxon>
        <taxon>Xylariomycetidae</taxon>
        <taxon>Xylariales</taxon>
        <taxon>Xylariaceae</taxon>
        <taxon>Xylaria</taxon>
    </lineage>
</organism>
<dbReference type="PANTHER" id="PTHR24148">
    <property type="entry name" value="ANKYRIN REPEAT DOMAIN-CONTAINING PROTEIN 39 HOMOLOG-RELATED"/>
    <property type="match status" value="1"/>
</dbReference>